<dbReference type="KEGG" id="thas:C6Y53_18930"/>
<evidence type="ECO:0000313" key="1">
    <source>
        <dbReference type="EMBL" id="QEP30306.1"/>
    </source>
</evidence>
<protein>
    <submittedName>
        <fullName evidence="1">Uncharacterized protein</fullName>
    </submittedName>
</protein>
<reference evidence="2" key="1">
    <citation type="submission" date="2018-03" db="EMBL/GenBank/DDBJ databases">
        <title>Genomic analysis of the strain SH-1 isolated from shrimp intestine.</title>
        <authorList>
            <person name="Kim Y.-S."/>
            <person name="Kim S.-E."/>
            <person name="Kim K.-H."/>
        </authorList>
    </citation>
    <scope>NUCLEOTIDE SEQUENCE [LARGE SCALE GENOMIC DNA]</scope>
    <source>
        <strain evidence="2">SH-1</strain>
    </source>
</reference>
<dbReference type="Proteomes" id="UP000237655">
    <property type="component" value="Chromosome"/>
</dbReference>
<gene>
    <name evidence="1" type="ORF">C6Y53_18930</name>
</gene>
<evidence type="ECO:0000313" key="2">
    <source>
        <dbReference type="Proteomes" id="UP000237655"/>
    </source>
</evidence>
<accession>A0A5C2H343</accession>
<name>A0A5C2H343_9RHOB</name>
<dbReference type="AlphaFoldDB" id="A0A5C2H343"/>
<organism evidence="1 2">
    <name type="scientific">Pukyongiella litopenaei</name>
    <dbReference type="NCBI Taxonomy" id="2605946"/>
    <lineage>
        <taxon>Bacteria</taxon>
        <taxon>Pseudomonadati</taxon>
        <taxon>Pseudomonadota</taxon>
        <taxon>Alphaproteobacteria</taxon>
        <taxon>Rhodobacterales</taxon>
        <taxon>Paracoccaceae</taxon>
        <taxon>Pukyongiella</taxon>
    </lineage>
</organism>
<proteinExistence type="predicted"/>
<sequence>MRNRAGNGAWNHDAAVSAPAGRSHGFYGLTRKQVRAGALRLARHTGWAEAEIMAMPVSRFIWWIEGLPKNEQ</sequence>
<dbReference type="EMBL" id="CP027665">
    <property type="protein sequence ID" value="QEP30306.1"/>
    <property type="molecule type" value="Genomic_DNA"/>
</dbReference>
<keyword evidence="2" id="KW-1185">Reference proteome</keyword>